<protein>
    <submittedName>
        <fullName evidence="1">Uncharacterized protein</fullName>
    </submittedName>
</protein>
<evidence type="ECO:0000313" key="1">
    <source>
        <dbReference type="EMBL" id="CAB4169391.1"/>
    </source>
</evidence>
<sequence>MAKPATLKVDIVSDSRQARSDLDSFSGKIAGFTAGVTSAVTGFAIDKIAELATSAGQQLLDGVSKAASLSASLGTLTYNYGEAAQTIEAFAASAATSFGLSKLSAVEAANRFSVYAKAIKLTGGEAAGFSVDLTKLAGNLGAFADLPTEDAINAIGSAFRGERDPIEKYGILLNDASVKAGLFRRTGEQVTGTLTTQQNILGTLQVLQEKGVEIGDAYGREQEQLGNKTKNASAQFENMKAKIGEFLLPAFTSVTDFISTNLLPGLEGLVDAFRTGGLSGLFEELGKKWEQALPGIDQFIQALPGRITTYLNENLPDFTAWTAQASKWITDAILGTGTEENPGLLVRMAQLARGITDAAENSKDGFRSSGSKIGGYLVEGLINTFTSYVSDSLKNYFTWDNLKTIIFGGGNPFNFVGRVIGEIMIGGIKSVFEKLADWIYRTIWNAVKRGMGGLWGGVLNLLGLNDSAYADTVSGSGTSSVSTATAIEITVNAGFGTNGQDVGAAIAAELTDYYARNGVPY</sequence>
<organism evidence="1">
    <name type="scientific">uncultured Caudovirales phage</name>
    <dbReference type="NCBI Taxonomy" id="2100421"/>
    <lineage>
        <taxon>Viruses</taxon>
        <taxon>Duplodnaviria</taxon>
        <taxon>Heunggongvirae</taxon>
        <taxon>Uroviricota</taxon>
        <taxon>Caudoviricetes</taxon>
        <taxon>Peduoviridae</taxon>
        <taxon>Maltschvirus</taxon>
        <taxon>Maltschvirus maltsch</taxon>
    </lineage>
</organism>
<evidence type="ECO:0000313" key="2">
    <source>
        <dbReference type="EMBL" id="CAB4194724.1"/>
    </source>
</evidence>
<gene>
    <name evidence="2" type="ORF">UFOVP1282_11</name>
    <name evidence="1" type="ORF">UFOVP888_12</name>
</gene>
<dbReference type="EMBL" id="LR797221">
    <property type="protein sequence ID" value="CAB4194724.1"/>
    <property type="molecule type" value="Genomic_DNA"/>
</dbReference>
<dbReference type="EMBL" id="LR796843">
    <property type="protein sequence ID" value="CAB4169391.1"/>
    <property type="molecule type" value="Genomic_DNA"/>
</dbReference>
<reference evidence="1" key="1">
    <citation type="submission" date="2020-05" db="EMBL/GenBank/DDBJ databases">
        <authorList>
            <person name="Chiriac C."/>
            <person name="Salcher M."/>
            <person name="Ghai R."/>
            <person name="Kavagutti S V."/>
        </authorList>
    </citation>
    <scope>NUCLEOTIDE SEQUENCE</scope>
</reference>
<proteinExistence type="predicted"/>
<name>A0A6J5PIX6_9CAUD</name>
<accession>A0A6J5PIX6</accession>